<dbReference type="InterPro" id="IPR036038">
    <property type="entry name" value="Aminotransferase-like"/>
</dbReference>
<organism evidence="7 8">
    <name type="scientific">Phaeomoniella chlamydospora</name>
    <name type="common">Phaeoacremonium chlamydosporum</name>
    <dbReference type="NCBI Taxonomy" id="158046"/>
    <lineage>
        <taxon>Eukaryota</taxon>
        <taxon>Fungi</taxon>
        <taxon>Dikarya</taxon>
        <taxon>Ascomycota</taxon>
        <taxon>Pezizomycotina</taxon>
        <taxon>Eurotiomycetes</taxon>
        <taxon>Chaetothyriomycetidae</taxon>
        <taxon>Phaeomoniellales</taxon>
        <taxon>Phaeomoniellaceae</taxon>
        <taxon>Phaeomoniella</taxon>
    </lineage>
</organism>
<evidence type="ECO:0000256" key="6">
    <source>
        <dbReference type="PIRSR" id="PIRSR006468-1"/>
    </source>
</evidence>
<dbReference type="GO" id="GO:0009099">
    <property type="term" value="P:L-valine biosynthetic process"/>
    <property type="evidence" value="ECO:0007669"/>
    <property type="project" value="TreeGrafter"/>
</dbReference>
<evidence type="ECO:0000256" key="5">
    <source>
        <dbReference type="ARBA" id="ARBA00022898"/>
    </source>
</evidence>
<dbReference type="InterPro" id="IPR001544">
    <property type="entry name" value="Aminotrans_IV"/>
</dbReference>
<evidence type="ECO:0000313" key="7">
    <source>
        <dbReference type="EMBL" id="KKY15746.1"/>
    </source>
</evidence>
<feature type="modified residue" description="N6-(pyridoxal phosphate)lysine" evidence="6">
    <location>
        <position position="231"/>
    </location>
</feature>
<dbReference type="InterPro" id="IPR005786">
    <property type="entry name" value="B_amino_transII"/>
</dbReference>
<keyword evidence="5" id="KW-0663">Pyridoxal phosphate</keyword>
<dbReference type="EMBL" id="LCWF01000177">
    <property type="protein sequence ID" value="KKY15746.1"/>
    <property type="molecule type" value="Genomic_DNA"/>
</dbReference>
<dbReference type="OrthoDB" id="1732691at2759"/>
<proteinExistence type="inferred from homology"/>
<comment type="similarity">
    <text evidence="2">Belongs to the class-IV pyridoxal-phosphate-dependent aminotransferase family.</text>
</comment>
<dbReference type="GO" id="GO:0009098">
    <property type="term" value="P:L-leucine biosynthetic process"/>
    <property type="evidence" value="ECO:0007669"/>
    <property type="project" value="TreeGrafter"/>
</dbReference>
<evidence type="ECO:0000256" key="3">
    <source>
        <dbReference type="ARBA" id="ARBA00022576"/>
    </source>
</evidence>
<dbReference type="InterPro" id="IPR043131">
    <property type="entry name" value="BCAT-like_N"/>
</dbReference>
<sequence length="409" mass="45023">MATSSSPKQTPAELNASLLTITPTGAPREVPAQNSATVSSTSTCTDHMVTVRWTASNGWEAPELRAYGALSLMPTAAVLHYATECFEGTKLYRGYDGKLRLFRPLRNCERMLKSSRRISLPGFQPAELEKLIKKLAAVDGPKWLPKSQPGHFLYIRPTMIGTDPAIGMKVPDEALLYVVMVMMPTVLNVASSKPVDPLTPPATPPPKTGLKLLASNPDSIRAWPGGFGHAKVGANYGPSLQAYGAAKERGFDQILWLFGEQRFVTEAGAANFFVVWRSKNELNKIEIVTAPLLDGIILEGVTRASVLDLARQTNWSKIHGTEKVDVIERKFTMQEICDADEEGRLIEAFCVGTAYFVVPVQSIQFDKLDILLSTRKVGVRTVADTIKQRMESIMYGKENHEWAVTVDDE</sequence>
<dbReference type="GO" id="GO:0005739">
    <property type="term" value="C:mitochondrion"/>
    <property type="evidence" value="ECO:0007669"/>
    <property type="project" value="TreeGrafter"/>
</dbReference>
<accession>A0A0G2E032</accession>
<dbReference type="InterPro" id="IPR043132">
    <property type="entry name" value="BCAT-like_C"/>
</dbReference>
<keyword evidence="8" id="KW-1185">Reference proteome</keyword>
<evidence type="ECO:0000256" key="1">
    <source>
        <dbReference type="ARBA" id="ARBA00001933"/>
    </source>
</evidence>
<dbReference type="AlphaFoldDB" id="A0A0G2E032"/>
<evidence type="ECO:0000256" key="2">
    <source>
        <dbReference type="ARBA" id="ARBA00009320"/>
    </source>
</evidence>
<dbReference type="FunFam" id="3.30.470.10:FF:000012">
    <property type="entry name" value="Branched-chain-amino-acid aminotransferase"/>
    <property type="match status" value="1"/>
</dbReference>
<dbReference type="PANTHER" id="PTHR11825">
    <property type="entry name" value="SUBGROUP IIII AMINOTRANSFERASE"/>
    <property type="match status" value="1"/>
</dbReference>
<reference evidence="7 8" key="1">
    <citation type="submission" date="2015-05" db="EMBL/GenBank/DDBJ databases">
        <title>Distinctive expansion of gene families associated with plant cell wall degradation and secondary metabolism in the genomes of grapevine trunk pathogens.</title>
        <authorList>
            <person name="Lawrence D.P."/>
            <person name="Travadon R."/>
            <person name="Rolshausen P.E."/>
            <person name="Baumgartner K."/>
        </authorList>
    </citation>
    <scope>NUCLEOTIDE SEQUENCE [LARGE SCALE GENOMIC DNA]</scope>
    <source>
        <strain evidence="7">UCRPC4</strain>
    </source>
</reference>
<dbReference type="Proteomes" id="UP000053317">
    <property type="component" value="Unassembled WGS sequence"/>
</dbReference>
<dbReference type="GO" id="GO:0004084">
    <property type="term" value="F:branched-chain-amino-acid transaminase activity"/>
    <property type="evidence" value="ECO:0007669"/>
    <property type="project" value="InterPro"/>
</dbReference>
<comment type="caution">
    <text evidence="7">The sequence shown here is derived from an EMBL/GenBank/DDBJ whole genome shotgun (WGS) entry which is preliminary data.</text>
</comment>
<dbReference type="Gene3D" id="3.30.470.10">
    <property type="match status" value="1"/>
</dbReference>
<keyword evidence="3 7" id="KW-0032">Aminotransferase</keyword>
<evidence type="ECO:0000256" key="4">
    <source>
        <dbReference type="ARBA" id="ARBA00022679"/>
    </source>
</evidence>
<protein>
    <submittedName>
        <fullName evidence="7">Putative branched-chain amino acid aminotransferase</fullName>
    </submittedName>
</protein>
<keyword evidence="4 7" id="KW-0808">Transferase</keyword>
<dbReference type="SUPFAM" id="SSF56752">
    <property type="entry name" value="D-aminoacid aminotransferase-like PLP-dependent enzymes"/>
    <property type="match status" value="1"/>
</dbReference>
<dbReference type="PIRSF" id="PIRSF006468">
    <property type="entry name" value="BCAT1"/>
    <property type="match status" value="1"/>
</dbReference>
<dbReference type="PANTHER" id="PTHR11825:SF69">
    <property type="entry name" value="BRANCHED-CHAIN-AMINO-ACID AMINOTRANSFERASE"/>
    <property type="match status" value="1"/>
</dbReference>
<evidence type="ECO:0000313" key="8">
    <source>
        <dbReference type="Proteomes" id="UP000053317"/>
    </source>
</evidence>
<dbReference type="Pfam" id="PF01063">
    <property type="entry name" value="Aminotran_4"/>
    <property type="match status" value="1"/>
</dbReference>
<dbReference type="Gene3D" id="3.20.10.10">
    <property type="entry name" value="D-amino Acid Aminotransferase, subunit A, domain 2"/>
    <property type="match status" value="1"/>
</dbReference>
<name>A0A0G2E032_PHACM</name>
<comment type="cofactor">
    <cofactor evidence="1">
        <name>pyridoxal 5'-phosphate</name>
        <dbReference type="ChEBI" id="CHEBI:597326"/>
    </cofactor>
</comment>
<gene>
    <name evidence="7" type="ORF">UCRPC4_g06182</name>
</gene>
<reference evidence="7 8" key="2">
    <citation type="submission" date="2015-05" db="EMBL/GenBank/DDBJ databases">
        <authorList>
            <person name="Morales-Cruz A."/>
            <person name="Amrine K.C."/>
            <person name="Cantu D."/>
        </authorList>
    </citation>
    <scope>NUCLEOTIDE SEQUENCE [LARGE SCALE GENOMIC DNA]</scope>
    <source>
        <strain evidence="7">UCRPC4</strain>
    </source>
</reference>